<dbReference type="AlphaFoldDB" id="A0A5C4WIU9"/>
<dbReference type="RefSeq" id="WP_139631872.1">
    <property type="nucleotide sequence ID" value="NZ_VDLX02000006.1"/>
</dbReference>
<reference evidence="4 5" key="1">
    <citation type="submission" date="2019-10" db="EMBL/GenBank/DDBJ databases">
        <title>Nonomuraea sp. nov., isolated from Phyllanthus amarus.</title>
        <authorList>
            <person name="Klykleung N."/>
            <person name="Tanasupawat S."/>
        </authorList>
    </citation>
    <scope>NUCLEOTIDE SEQUENCE [LARGE SCALE GENOMIC DNA]</scope>
    <source>
        <strain evidence="4 5">PA1-10</strain>
    </source>
</reference>
<accession>A0A5C4WIU9</accession>
<proteinExistence type="predicted"/>
<dbReference type="InterPro" id="IPR036890">
    <property type="entry name" value="HATPase_C_sf"/>
</dbReference>
<dbReference type="GO" id="GO:0000160">
    <property type="term" value="P:phosphorelay signal transduction system"/>
    <property type="evidence" value="ECO:0007669"/>
    <property type="project" value="UniProtKB-KW"/>
</dbReference>
<dbReference type="Gene3D" id="3.30.565.10">
    <property type="entry name" value="Histidine kinase-like ATPase, C-terminal domain"/>
    <property type="match status" value="1"/>
</dbReference>
<organism evidence="4 5">
    <name type="scientific">Nonomuraea phyllanthi</name>
    <dbReference type="NCBI Taxonomy" id="2219224"/>
    <lineage>
        <taxon>Bacteria</taxon>
        <taxon>Bacillati</taxon>
        <taxon>Actinomycetota</taxon>
        <taxon>Actinomycetes</taxon>
        <taxon>Streptosporangiales</taxon>
        <taxon>Streptosporangiaceae</taxon>
        <taxon>Nonomuraea</taxon>
    </lineage>
</organism>
<dbReference type="PANTHER" id="PTHR24421:SF63">
    <property type="entry name" value="SENSOR HISTIDINE KINASE DESK"/>
    <property type="match status" value="1"/>
</dbReference>
<keyword evidence="3" id="KW-0902">Two-component regulatory system</keyword>
<evidence type="ECO:0000256" key="3">
    <source>
        <dbReference type="ARBA" id="ARBA00023012"/>
    </source>
</evidence>
<evidence type="ECO:0000256" key="2">
    <source>
        <dbReference type="ARBA" id="ARBA00022777"/>
    </source>
</evidence>
<comment type="caution">
    <text evidence="4">The sequence shown here is derived from an EMBL/GenBank/DDBJ whole genome shotgun (WGS) entry which is preliminary data.</text>
</comment>
<dbReference type="PANTHER" id="PTHR24421">
    <property type="entry name" value="NITRATE/NITRITE SENSOR PROTEIN NARX-RELATED"/>
    <property type="match status" value="1"/>
</dbReference>
<evidence type="ECO:0000313" key="5">
    <source>
        <dbReference type="Proteomes" id="UP000312512"/>
    </source>
</evidence>
<dbReference type="GO" id="GO:0016301">
    <property type="term" value="F:kinase activity"/>
    <property type="evidence" value="ECO:0007669"/>
    <property type="project" value="UniProtKB-KW"/>
</dbReference>
<protein>
    <recommendedName>
        <fullName evidence="6">ATP-binding protein</fullName>
    </recommendedName>
</protein>
<dbReference type="EMBL" id="VDLX02000006">
    <property type="protein sequence ID" value="KAB8194258.1"/>
    <property type="molecule type" value="Genomic_DNA"/>
</dbReference>
<evidence type="ECO:0000313" key="4">
    <source>
        <dbReference type="EMBL" id="KAB8194258.1"/>
    </source>
</evidence>
<keyword evidence="5" id="KW-1185">Reference proteome</keyword>
<evidence type="ECO:0000256" key="1">
    <source>
        <dbReference type="ARBA" id="ARBA00022679"/>
    </source>
</evidence>
<dbReference type="OrthoDB" id="5241784at2"/>
<gene>
    <name evidence="4" type="ORF">FH608_019020</name>
</gene>
<name>A0A5C4WIU9_9ACTN</name>
<evidence type="ECO:0008006" key="6">
    <source>
        <dbReference type="Google" id="ProtNLM"/>
    </source>
</evidence>
<dbReference type="Proteomes" id="UP000312512">
    <property type="component" value="Unassembled WGS sequence"/>
</dbReference>
<sequence>MSLRTEIDGAAALLGTAGVDTRLDVAHLPPLSGPAENALAWAIREGTTNLLRHSDARTCTISLTRHQGAVRLEMVNDGVRDSSAADSAGAPGPTPIPPAFTLSGTGLSGLAERTRAASGTWLITVRDSLFLLAVEVPEEVA</sequence>
<dbReference type="InterPro" id="IPR050482">
    <property type="entry name" value="Sensor_HK_TwoCompSys"/>
</dbReference>
<keyword evidence="2" id="KW-0418">Kinase</keyword>
<keyword evidence="1" id="KW-0808">Transferase</keyword>